<dbReference type="AlphaFoldDB" id="A0A914XPE6"/>
<evidence type="ECO:0000313" key="3">
    <source>
        <dbReference type="WBParaSite" id="PSAMB.scaffold933size38445.g9747.t1"/>
    </source>
</evidence>
<name>A0A914XPE6_9BILA</name>
<evidence type="ECO:0000256" key="1">
    <source>
        <dbReference type="SAM" id="MobiDB-lite"/>
    </source>
</evidence>
<keyword evidence="2" id="KW-1185">Reference proteome</keyword>
<proteinExistence type="predicted"/>
<reference evidence="3" key="1">
    <citation type="submission" date="2022-11" db="UniProtKB">
        <authorList>
            <consortium name="WormBaseParasite"/>
        </authorList>
    </citation>
    <scope>IDENTIFICATION</scope>
</reference>
<dbReference type="Proteomes" id="UP000887566">
    <property type="component" value="Unplaced"/>
</dbReference>
<evidence type="ECO:0000313" key="2">
    <source>
        <dbReference type="Proteomes" id="UP000887566"/>
    </source>
</evidence>
<accession>A0A914XPE6</accession>
<organism evidence="2 3">
    <name type="scientific">Plectus sambesii</name>
    <dbReference type="NCBI Taxonomy" id="2011161"/>
    <lineage>
        <taxon>Eukaryota</taxon>
        <taxon>Metazoa</taxon>
        <taxon>Ecdysozoa</taxon>
        <taxon>Nematoda</taxon>
        <taxon>Chromadorea</taxon>
        <taxon>Plectida</taxon>
        <taxon>Plectina</taxon>
        <taxon>Plectoidea</taxon>
        <taxon>Plectidae</taxon>
        <taxon>Plectus</taxon>
    </lineage>
</organism>
<protein>
    <submittedName>
        <fullName evidence="3">Uncharacterized protein</fullName>
    </submittedName>
</protein>
<dbReference type="WBParaSite" id="PSAMB.scaffold933size38445.g9747.t1">
    <property type="protein sequence ID" value="PSAMB.scaffold933size38445.g9747.t1"/>
    <property type="gene ID" value="PSAMB.scaffold933size38445.g9747"/>
</dbReference>
<sequence>MQRISPLKQAQQRHKNSRGGGEQSRQACWPSSQLVAGSFFRRGRLLCVDAAACRRSFTVLHKTPVISNSSAGVVVLAFEVFVSDRRLSPDNLPILLRRRI</sequence>
<feature type="region of interest" description="Disordered" evidence="1">
    <location>
        <begin position="1"/>
        <end position="27"/>
    </location>
</feature>